<sequence>MTVNRHSGDLPIRSEYIAWAEFIELTGVPPVRLGELVEYGWLVPVRTAGAEYLFRRLDVYRLRKLQRICDDFELPSVGGVIIVDLLERIDQLERKVSSLEKLL</sequence>
<dbReference type="Pfam" id="PF13591">
    <property type="entry name" value="MerR_2"/>
    <property type="match status" value="1"/>
</dbReference>
<evidence type="ECO:0000313" key="2">
    <source>
        <dbReference type="Proteomes" id="UP000002710"/>
    </source>
</evidence>
<evidence type="ECO:0000313" key="1">
    <source>
        <dbReference type="EMBL" id="ABB38457.1"/>
    </source>
</evidence>
<dbReference type="STRING" id="207559.Dde_1660"/>
<name>Q311D9_OLEA2</name>
<dbReference type="EMBL" id="CP000112">
    <property type="protein sequence ID" value="ABB38457.1"/>
    <property type="molecule type" value="Genomic_DNA"/>
</dbReference>
<proteinExistence type="predicted"/>
<keyword evidence="2" id="KW-1185">Reference proteome</keyword>
<evidence type="ECO:0008006" key="3">
    <source>
        <dbReference type="Google" id="ProtNLM"/>
    </source>
</evidence>
<accession>Q311D9</accession>
<dbReference type="eggNOG" id="COG0789">
    <property type="taxonomic scope" value="Bacteria"/>
</dbReference>
<dbReference type="Gene3D" id="1.10.1660.10">
    <property type="match status" value="1"/>
</dbReference>
<dbReference type="RefSeq" id="WP_011367608.1">
    <property type="nucleotide sequence ID" value="NC_007519.1"/>
</dbReference>
<protein>
    <recommendedName>
        <fullName evidence="3">MerR family transcriptional regulator</fullName>
    </recommendedName>
</protein>
<organism evidence="1 2">
    <name type="scientific">Oleidesulfovibrio alaskensis (strain ATCC BAA-1058 / DSM 17464 / G20)</name>
    <name type="common">Desulfovibrio alaskensis</name>
    <dbReference type="NCBI Taxonomy" id="207559"/>
    <lineage>
        <taxon>Bacteria</taxon>
        <taxon>Pseudomonadati</taxon>
        <taxon>Thermodesulfobacteriota</taxon>
        <taxon>Desulfovibrionia</taxon>
        <taxon>Desulfovibrionales</taxon>
        <taxon>Desulfovibrionaceae</taxon>
        <taxon>Oleidesulfovibrio</taxon>
    </lineage>
</organism>
<gene>
    <name evidence="1" type="ordered locus">Dde_1660</name>
</gene>
<dbReference type="HOGENOM" id="CLU_168853_0_0_7"/>
<reference evidence="1 2" key="1">
    <citation type="journal article" date="2011" name="J. Bacteriol.">
        <title>Complete genome sequence and updated annotation of Desulfovibrio alaskensis G20.</title>
        <authorList>
            <person name="Hauser L.J."/>
            <person name="Land M.L."/>
            <person name="Brown S.D."/>
            <person name="Larimer F."/>
            <person name="Keller K.L."/>
            <person name="Rapp-Giles B.J."/>
            <person name="Price M.N."/>
            <person name="Lin M."/>
            <person name="Bruce D.C."/>
            <person name="Detter J.C."/>
            <person name="Tapia R."/>
            <person name="Han C.S."/>
            <person name="Goodwin L.A."/>
            <person name="Cheng J.F."/>
            <person name="Pitluck S."/>
            <person name="Copeland A."/>
            <person name="Lucas S."/>
            <person name="Nolan M."/>
            <person name="Lapidus A.L."/>
            <person name="Palumbo A.V."/>
            <person name="Wall J.D."/>
        </authorList>
    </citation>
    <scope>NUCLEOTIDE SEQUENCE [LARGE SCALE GENOMIC DNA]</scope>
    <source>
        <strain evidence="2">ATCC BAA 1058 / DSM 17464 / G20</strain>
    </source>
</reference>
<dbReference type="KEGG" id="dde:Dde_1660"/>
<dbReference type="AlphaFoldDB" id="Q311D9"/>
<dbReference type="Proteomes" id="UP000002710">
    <property type="component" value="Chromosome"/>
</dbReference>